<dbReference type="Proteomes" id="UP001152523">
    <property type="component" value="Unassembled WGS sequence"/>
</dbReference>
<comment type="caution">
    <text evidence="1">The sequence shown here is derived from an EMBL/GenBank/DDBJ whole genome shotgun (WGS) entry which is preliminary data.</text>
</comment>
<reference evidence="1" key="1">
    <citation type="submission" date="2022-07" db="EMBL/GenBank/DDBJ databases">
        <authorList>
            <person name="Macas J."/>
            <person name="Novak P."/>
            <person name="Neumann P."/>
        </authorList>
    </citation>
    <scope>NUCLEOTIDE SEQUENCE</scope>
</reference>
<evidence type="ECO:0000313" key="1">
    <source>
        <dbReference type="EMBL" id="CAH9127056.1"/>
    </source>
</evidence>
<name>A0AAV0EVD9_9ASTE</name>
<organism evidence="1 2">
    <name type="scientific">Cuscuta epithymum</name>
    <dbReference type="NCBI Taxonomy" id="186058"/>
    <lineage>
        <taxon>Eukaryota</taxon>
        <taxon>Viridiplantae</taxon>
        <taxon>Streptophyta</taxon>
        <taxon>Embryophyta</taxon>
        <taxon>Tracheophyta</taxon>
        <taxon>Spermatophyta</taxon>
        <taxon>Magnoliopsida</taxon>
        <taxon>eudicotyledons</taxon>
        <taxon>Gunneridae</taxon>
        <taxon>Pentapetalae</taxon>
        <taxon>asterids</taxon>
        <taxon>lamiids</taxon>
        <taxon>Solanales</taxon>
        <taxon>Convolvulaceae</taxon>
        <taxon>Cuscuteae</taxon>
        <taxon>Cuscuta</taxon>
        <taxon>Cuscuta subgen. Cuscuta</taxon>
    </lineage>
</organism>
<protein>
    <submittedName>
        <fullName evidence="1">Uncharacterized protein</fullName>
    </submittedName>
</protein>
<evidence type="ECO:0000313" key="2">
    <source>
        <dbReference type="Proteomes" id="UP001152523"/>
    </source>
</evidence>
<dbReference type="AlphaFoldDB" id="A0AAV0EVD9"/>
<sequence length="100" mass="11192">METVAESSSCWKKHAFPLPLGVDVLSIWNTSITVTPAGEIVLLTLKRTPSLWVLLDKFGAYPVWKEFRIAGLADLPPNRVCESIETVEVQNIAENLFHLE</sequence>
<proteinExistence type="predicted"/>
<dbReference type="EMBL" id="CAMAPF010000945">
    <property type="protein sequence ID" value="CAH9127056.1"/>
    <property type="molecule type" value="Genomic_DNA"/>
</dbReference>
<gene>
    <name evidence="1" type="ORF">CEPIT_LOCUS28020</name>
</gene>
<accession>A0AAV0EVD9</accession>
<keyword evidence="2" id="KW-1185">Reference proteome</keyword>